<organism evidence="4 5">
    <name type="scientific">Stachybotrys elegans</name>
    <dbReference type="NCBI Taxonomy" id="80388"/>
    <lineage>
        <taxon>Eukaryota</taxon>
        <taxon>Fungi</taxon>
        <taxon>Dikarya</taxon>
        <taxon>Ascomycota</taxon>
        <taxon>Pezizomycotina</taxon>
        <taxon>Sordariomycetes</taxon>
        <taxon>Hypocreomycetidae</taxon>
        <taxon>Hypocreales</taxon>
        <taxon>Stachybotryaceae</taxon>
        <taxon>Stachybotrys</taxon>
    </lineage>
</organism>
<name>A0A8K0SG08_9HYPO</name>
<keyword evidence="3" id="KW-0732">Signal</keyword>
<feature type="signal peptide" evidence="3">
    <location>
        <begin position="1"/>
        <end position="18"/>
    </location>
</feature>
<dbReference type="OrthoDB" id="6020543at2759"/>
<dbReference type="Gene3D" id="3.40.50.1820">
    <property type="entry name" value="alpha/beta hydrolase"/>
    <property type="match status" value="1"/>
</dbReference>
<dbReference type="SUPFAM" id="SSF53474">
    <property type="entry name" value="alpha/beta-Hydrolases"/>
    <property type="match status" value="1"/>
</dbReference>
<dbReference type="PANTHER" id="PTHR33630">
    <property type="entry name" value="CUTINASE RV1984C-RELATED-RELATED"/>
    <property type="match status" value="1"/>
</dbReference>
<dbReference type="GO" id="GO:0052689">
    <property type="term" value="F:carboxylic ester hydrolase activity"/>
    <property type="evidence" value="ECO:0007669"/>
    <property type="project" value="UniProtKB-ARBA"/>
</dbReference>
<evidence type="ECO:0000256" key="1">
    <source>
        <dbReference type="ARBA" id="ARBA00022801"/>
    </source>
</evidence>
<evidence type="ECO:0000313" key="4">
    <source>
        <dbReference type="EMBL" id="KAH7305334.1"/>
    </source>
</evidence>
<dbReference type="PANTHER" id="PTHR33630:SF9">
    <property type="entry name" value="CUTINASE 4"/>
    <property type="match status" value="1"/>
</dbReference>
<dbReference type="InterPro" id="IPR000675">
    <property type="entry name" value="Cutinase/axe"/>
</dbReference>
<proteinExistence type="predicted"/>
<feature type="chain" id="PRO_5035422383" evidence="3">
    <location>
        <begin position="19"/>
        <end position="248"/>
    </location>
</feature>
<keyword evidence="1" id="KW-0378">Hydrolase</keyword>
<dbReference type="Proteomes" id="UP000813444">
    <property type="component" value="Unassembled WGS sequence"/>
</dbReference>
<comment type="caution">
    <text evidence="4">The sequence shown here is derived from an EMBL/GenBank/DDBJ whole genome shotgun (WGS) entry which is preliminary data.</text>
</comment>
<keyword evidence="5" id="KW-1185">Reference proteome</keyword>
<evidence type="ECO:0000256" key="2">
    <source>
        <dbReference type="ARBA" id="ARBA00023157"/>
    </source>
</evidence>
<reference evidence="4" key="1">
    <citation type="journal article" date="2021" name="Nat. Commun.">
        <title>Genetic determinants of endophytism in the Arabidopsis root mycobiome.</title>
        <authorList>
            <person name="Mesny F."/>
            <person name="Miyauchi S."/>
            <person name="Thiergart T."/>
            <person name="Pickel B."/>
            <person name="Atanasova L."/>
            <person name="Karlsson M."/>
            <person name="Huettel B."/>
            <person name="Barry K.W."/>
            <person name="Haridas S."/>
            <person name="Chen C."/>
            <person name="Bauer D."/>
            <person name="Andreopoulos W."/>
            <person name="Pangilinan J."/>
            <person name="LaButti K."/>
            <person name="Riley R."/>
            <person name="Lipzen A."/>
            <person name="Clum A."/>
            <person name="Drula E."/>
            <person name="Henrissat B."/>
            <person name="Kohler A."/>
            <person name="Grigoriev I.V."/>
            <person name="Martin F.M."/>
            <person name="Hacquard S."/>
        </authorList>
    </citation>
    <scope>NUCLEOTIDE SEQUENCE</scope>
    <source>
        <strain evidence="4">MPI-CAGE-CH-0235</strain>
    </source>
</reference>
<sequence>MRPFSIAILALLSGFVTAQTQCVDGIKFFIPRGTGEPEGPGAVGRLGEAVQALIPGSDIEAINYPASLIDPMYFFSVINGTLALREAIVSYAEACPGGKMVITGASQGAHVVSNAICGTGYILSPGNLDPTSVIDFPGEVPGMLYALPLNVTKDVVAIVAFTDPTRLGHSTWNYGTASSKYRGFMSRTDDSQAACDKYGTRIRSYCDEGDSVCADGTHHVVGVHESYLDTYLDEVVEYIVGQYEASQG</sequence>
<evidence type="ECO:0000313" key="5">
    <source>
        <dbReference type="Proteomes" id="UP000813444"/>
    </source>
</evidence>
<evidence type="ECO:0000256" key="3">
    <source>
        <dbReference type="SAM" id="SignalP"/>
    </source>
</evidence>
<dbReference type="Pfam" id="PF01083">
    <property type="entry name" value="Cutinase"/>
    <property type="match status" value="1"/>
</dbReference>
<dbReference type="InterPro" id="IPR029058">
    <property type="entry name" value="AB_hydrolase_fold"/>
</dbReference>
<keyword evidence="2" id="KW-1015">Disulfide bond</keyword>
<dbReference type="SMART" id="SM01110">
    <property type="entry name" value="Cutinase"/>
    <property type="match status" value="1"/>
</dbReference>
<gene>
    <name evidence="4" type="ORF">B0I35DRAFT_484081</name>
</gene>
<accession>A0A8K0SG08</accession>
<dbReference type="EMBL" id="JAGPNK010000019">
    <property type="protein sequence ID" value="KAH7305334.1"/>
    <property type="molecule type" value="Genomic_DNA"/>
</dbReference>
<protein>
    <submittedName>
        <fullName evidence="4">Cutinase</fullName>
    </submittedName>
</protein>
<dbReference type="AlphaFoldDB" id="A0A8K0SG08"/>